<reference evidence="2 3" key="1">
    <citation type="submission" date="2013-11" db="EMBL/GenBank/DDBJ databases">
        <title>The Damaraland mole rat (Fukomys damarensis) genome and evolution of African mole rats.</title>
        <authorList>
            <person name="Gladyshev V.N."/>
            <person name="Fang X."/>
        </authorList>
    </citation>
    <scope>NUCLEOTIDE SEQUENCE [LARGE SCALE GENOMIC DNA]</scope>
    <source>
        <tissue evidence="2">Liver</tissue>
    </source>
</reference>
<evidence type="ECO:0000256" key="1">
    <source>
        <dbReference type="SAM" id="Phobius"/>
    </source>
</evidence>
<dbReference type="InterPro" id="IPR020339">
    <property type="entry name" value="C20orf85-like"/>
</dbReference>
<gene>
    <name evidence="2" type="ORF">H920_07391</name>
</gene>
<sequence length="349" mass="38598">MLQSRLCQPYPGTASLPPRPLLTLPSMCRPHPGIGPALGPLLPALSGVQDKDARLLLVLGYTPSPNVERQGAAGGHKAPGSLRLALGVQGDELWRELVEAEGRGWRRWTENWGFLRDYDPMGNRKQPEQLPEQVPRFSDAVPNSSSHVVGSRLDTPLGRDLGLVSSCCPVAGWAEGQYWLPPGDRVRAFNPQTWRFLVFLRYQCYYGSPVITYLEYPILIAQDVVLLLCIFHFNGDVKQVAPYLAVCLLSWFILGLHKGAIDLAMNLCTLVSAASKFMQLQYLWKTQDSGTASALSWGLSAYTSAARIITTSMTTNDLTVLIRFVIMLALNIWVTATVLQYRKPAAKTD</sequence>
<dbReference type="Proteomes" id="UP000028990">
    <property type="component" value="Unassembled WGS sequence"/>
</dbReference>
<keyword evidence="3" id="KW-1185">Reference proteome</keyword>
<dbReference type="InterPro" id="IPR016817">
    <property type="entry name" value="MannP-dilichol_defect-1"/>
</dbReference>
<organism evidence="2 3">
    <name type="scientific">Fukomys damarensis</name>
    <name type="common">Damaraland mole rat</name>
    <name type="synonym">Cryptomys damarensis</name>
    <dbReference type="NCBI Taxonomy" id="885580"/>
    <lineage>
        <taxon>Eukaryota</taxon>
        <taxon>Metazoa</taxon>
        <taxon>Chordata</taxon>
        <taxon>Craniata</taxon>
        <taxon>Vertebrata</taxon>
        <taxon>Euteleostomi</taxon>
        <taxon>Mammalia</taxon>
        <taxon>Eutheria</taxon>
        <taxon>Euarchontoglires</taxon>
        <taxon>Glires</taxon>
        <taxon>Rodentia</taxon>
        <taxon>Hystricomorpha</taxon>
        <taxon>Bathyergidae</taxon>
        <taxon>Fukomys</taxon>
    </lineage>
</organism>
<evidence type="ECO:0000313" key="3">
    <source>
        <dbReference type="Proteomes" id="UP000028990"/>
    </source>
</evidence>
<keyword evidence="1" id="KW-0472">Membrane</keyword>
<evidence type="ECO:0000313" key="2">
    <source>
        <dbReference type="EMBL" id="KFO31200.1"/>
    </source>
</evidence>
<dbReference type="PANTHER" id="PTHR12226:SF3">
    <property type="entry name" value="SOLUTE CARRIER FAMILY 66 MEMBER 3"/>
    <property type="match status" value="1"/>
</dbReference>
<dbReference type="AlphaFoldDB" id="A0A091DLT5"/>
<name>A0A091DLT5_FUKDA</name>
<accession>A0A091DLT5</accession>
<dbReference type="PANTHER" id="PTHR12226">
    <property type="entry name" value="MANNOSE-P-DOLICHOL UTILIZATION DEFECT 1 LEC35 -RELATED"/>
    <property type="match status" value="1"/>
</dbReference>
<dbReference type="STRING" id="885580.ENSFDAP00000013073"/>
<proteinExistence type="predicted"/>
<dbReference type="Pfam" id="PF14945">
    <property type="entry name" value="LLC1"/>
    <property type="match status" value="1"/>
</dbReference>
<keyword evidence="1" id="KW-1133">Transmembrane helix</keyword>
<feature type="transmembrane region" description="Helical" evidence="1">
    <location>
        <begin position="320"/>
        <end position="339"/>
    </location>
</feature>
<feature type="transmembrane region" description="Helical" evidence="1">
    <location>
        <begin position="240"/>
        <end position="257"/>
    </location>
</feature>
<protein>
    <submittedName>
        <fullName evidence="2">PQ-loop repeat-containing protein 3</fullName>
    </submittedName>
</protein>
<dbReference type="EMBL" id="KN122310">
    <property type="protein sequence ID" value="KFO31200.1"/>
    <property type="molecule type" value="Genomic_DNA"/>
</dbReference>
<dbReference type="eggNOG" id="KOG3211">
    <property type="taxonomic scope" value="Eukaryota"/>
</dbReference>
<keyword evidence="1" id="KW-0812">Transmembrane</keyword>